<feature type="transmembrane region" description="Helical" evidence="8">
    <location>
        <begin position="282"/>
        <end position="300"/>
    </location>
</feature>
<evidence type="ECO:0000256" key="3">
    <source>
        <dbReference type="ARBA" id="ARBA00022448"/>
    </source>
</evidence>
<evidence type="ECO:0000256" key="4">
    <source>
        <dbReference type="ARBA" id="ARBA00022475"/>
    </source>
</evidence>
<name>A0A6C0GJT8_9BACT</name>
<reference evidence="9 10" key="1">
    <citation type="submission" date="2020-01" db="EMBL/GenBank/DDBJ databases">
        <authorList>
            <person name="Kim M.K."/>
        </authorList>
    </citation>
    <scope>NUCLEOTIDE SEQUENCE [LARGE SCALE GENOMIC DNA]</scope>
    <source>
        <strain evidence="9 10">172606-1</strain>
    </source>
</reference>
<evidence type="ECO:0000256" key="2">
    <source>
        <dbReference type="ARBA" id="ARBA00009773"/>
    </source>
</evidence>
<keyword evidence="10" id="KW-1185">Reference proteome</keyword>
<sequence>MLPKRYKSIAYLVSGFIALLLLGWVFSSIVLYFVISLIFASMLRPVTDYVGSIYIFQTKIPRVLAVLVSFVLLISVLTLFILLFIPLISEQVQILSEADLELLLDQFTSSITGLEKFLINTLHIRRTPGFMSEALRDNIFSFFESLEVSYIINFTIQFSAAFFVSVLAVVFITFFLLYEKGILRRNIIRLIPNQYFELTITALHKIEKLLSNYLLGLLLQIFSIFSLTALGLTIIGINYALTIAVFAALVNVVPYLGPVIGTIFAVIVGISTTSLPETADASFILMVKILLVFIIVHLIDNLISQPLIFSKSVKAHPLEIFVAIFAGAALAGPVGMIAAIPVYTVLRVSVKEFRTGYKQYHIFKD</sequence>
<keyword evidence="5 8" id="KW-0812">Transmembrane</keyword>
<evidence type="ECO:0000256" key="6">
    <source>
        <dbReference type="ARBA" id="ARBA00022989"/>
    </source>
</evidence>
<organism evidence="9 10">
    <name type="scientific">Rhodocytophaga rosea</name>
    <dbReference type="NCBI Taxonomy" id="2704465"/>
    <lineage>
        <taxon>Bacteria</taxon>
        <taxon>Pseudomonadati</taxon>
        <taxon>Bacteroidota</taxon>
        <taxon>Cytophagia</taxon>
        <taxon>Cytophagales</taxon>
        <taxon>Rhodocytophagaceae</taxon>
        <taxon>Rhodocytophaga</taxon>
    </lineage>
</organism>
<dbReference type="GO" id="GO:0005886">
    <property type="term" value="C:plasma membrane"/>
    <property type="evidence" value="ECO:0007669"/>
    <property type="project" value="UniProtKB-SubCell"/>
</dbReference>
<feature type="transmembrane region" description="Helical" evidence="8">
    <location>
        <begin position="243"/>
        <end position="270"/>
    </location>
</feature>
<dbReference type="InterPro" id="IPR002549">
    <property type="entry name" value="AI-2E-like"/>
</dbReference>
<evidence type="ECO:0000256" key="1">
    <source>
        <dbReference type="ARBA" id="ARBA00004651"/>
    </source>
</evidence>
<comment type="subcellular location">
    <subcellularLocation>
        <location evidence="1">Cell membrane</location>
        <topology evidence="1">Multi-pass membrane protein</topology>
    </subcellularLocation>
</comment>
<evidence type="ECO:0000313" key="10">
    <source>
        <dbReference type="Proteomes" id="UP000480178"/>
    </source>
</evidence>
<dbReference type="GO" id="GO:0055085">
    <property type="term" value="P:transmembrane transport"/>
    <property type="evidence" value="ECO:0007669"/>
    <property type="project" value="TreeGrafter"/>
</dbReference>
<proteinExistence type="inferred from homology"/>
<feature type="transmembrane region" description="Helical" evidence="8">
    <location>
        <begin position="213"/>
        <end position="237"/>
    </location>
</feature>
<comment type="similarity">
    <text evidence="2">Belongs to the autoinducer-2 exporter (AI-2E) (TC 2.A.86) family.</text>
</comment>
<dbReference type="Proteomes" id="UP000480178">
    <property type="component" value="Chromosome"/>
</dbReference>
<dbReference type="EMBL" id="CP048222">
    <property type="protein sequence ID" value="QHT68207.1"/>
    <property type="molecule type" value="Genomic_DNA"/>
</dbReference>
<keyword evidence="6 8" id="KW-1133">Transmembrane helix</keyword>
<dbReference type="RefSeq" id="WP_162444224.1">
    <property type="nucleotide sequence ID" value="NZ_CP048222.1"/>
</dbReference>
<keyword evidence="3" id="KW-0813">Transport</keyword>
<feature type="transmembrane region" description="Helical" evidence="8">
    <location>
        <begin position="150"/>
        <end position="178"/>
    </location>
</feature>
<dbReference type="KEGG" id="rhoz:GXP67_16935"/>
<feature type="transmembrane region" description="Helical" evidence="8">
    <location>
        <begin position="320"/>
        <end position="346"/>
    </location>
</feature>
<dbReference type="Pfam" id="PF01594">
    <property type="entry name" value="AI-2E_transport"/>
    <property type="match status" value="1"/>
</dbReference>
<protein>
    <submittedName>
        <fullName evidence="9">AI-2E family transporter</fullName>
    </submittedName>
</protein>
<dbReference type="PANTHER" id="PTHR21716:SF53">
    <property type="entry name" value="PERMEASE PERM-RELATED"/>
    <property type="match status" value="1"/>
</dbReference>
<evidence type="ECO:0000256" key="7">
    <source>
        <dbReference type="ARBA" id="ARBA00023136"/>
    </source>
</evidence>
<gene>
    <name evidence="9" type="ORF">GXP67_16935</name>
</gene>
<keyword evidence="4" id="KW-1003">Cell membrane</keyword>
<keyword evidence="7 8" id="KW-0472">Membrane</keyword>
<evidence type="ECO:0000313" key="9">
    <source>
        <dbReference type="EMBL" id="QHT68207.1"/>
    </source>
</evidence>
<dbReference type="PANTHER" id="PTHR21716">
    <property type="entry name" value="TRANSMEMBRANE PROTEIN"/>
    <property type="match status" value="1"/>
</dbReference>
<evidence type="ECO:0000256" key="8">
    <source>
        <dbReference type="SAM" id="Phobius"/>
    </source>
</evidence>
<accession>A0A6C0GJT8</accession>
<dbReference type="AlphaFoldDB" id="A0A6C0GJT8"/>
<feature type="transmembrane region" description="Helical" evidence="8">
    <location>
        <begin position="63"/>
        <end position="88"/>
    </location>
</feature>
<evidence type="ECO:0000256" key="5">
    <source>
        <dbReference type="ARBA" id="ARBA00022692"/>
    </source>
</evidence>